<name>A0ABV6VZB6_9ACTN</name>
<reference evidence="1 2" key="1">
    <citation type="submission" date="2024-09" db="EMBL/GenBank/DDBJ databases">
        <authorList>
            <person name="Lee S.D."/>
        </authorList>
    </citation>
    <scope>NUCLEOTIDE SEQUENCE [LARGE SCALE GENOMIC DNA]</scope>
    <source>
        <strain evidence="1 2">N8-3</strain>
    </source>
</reference>
<protein>
    <submittedName>
        <fullName evidence="1">DUF6000 family protein</fullName>
    </submittedName>
</protein>
<evidence type="ECO:0000313" key="1">
    <source>
        <dbReference type="EMBL" id="MFC1418918.1"/>
    </source>
</evidence>
<dbReference type="Pfam" id="PF19463">
    <property type="entry name" value="DUF6000"/>
    <property type="match status" value="1"/>
</dbReference>
<evidence type="ECO:0000313" key="2">
    <source>
        <dbReference type="Proteomes" id="UP001592531"/>
    </source>
</evidence>
<proteinExistence type="predicted"/>
<comment type="caution">
    <text evidence="1">The sequence shown here is derived from an EMBL/GenBank/DDBJ whole genome shotgun (WGS) entry which is preliminary data.</text>
</comment>
<keyword evidence="2" id="KW-1185">Reference proteome</keyword>
<sequence length="114" mass="12779">MEDPLSVLLEGGWRERKTTAWLIAVARRAEFRDRYLRRPDLYYDQTVALGALMNLDATLGTEHARRFLAPGGLWQQWLHGPPTKDHDPARSQQLVSQLCAFAADSAAAAFAGTR</sequence>
<gene>
    <name evidence="1" type="ORF">ACEZDE_20120</name>
</gene>
<dbReference type="Proteomes" id="UP001592531">
    <property type="component" value="Unassembled WGS sequence"/>
</dbReference>
<dbReference type="InterPro" id="IPR046042">
    <property type="entry name" value="DUF6000"/>
</dbReference>
<accession>A0ABV6VZB6</accession>
<organism evidence="1 2">
    <name type="scientific">Streptacidiphilus cavernicola</name>
    <dbReference type="NCBI Taxonomy" id="3342716"/>
    <lineage>
        <taxon>Bacteria</taxon>
        <taxon>Bacillati</taxon>
        <taxon>Actinomycetota</taxon>
        <taxon>Actinomycetes</taxon>
        <taxon>Kitasatosporales</taxon>
        <taxon>Streptomycetaceae</taxon>
        <taxon>Streptacidiphilus</taxon>
    </lineage>
</organism>
<dbReference type="EMBL" id="JBHFAB010000014">
    <property type="protein sequence ID" value="MFC1418918.1"/>
    <property type="molecule type" value="Genomic_DNA"/>
</dbReference>
<dbReference type="RefSeq" id="WP_380537708.1">
    <property type="nucleotide sequence ID" value="NZ_JBHFAB010000014.1"/>
</dbReference>